<dbReference type="HAMAP" id="MF_01037">
    <property type="entry name" value="TrmFO"/>
    <property type="match status" value="1"/>
</dbReference>
<evidence type="ECO:0000256" key="2">
    <source>
        <dbReference type="ARBA" id="ARBA00022490"/>
    </source>
</evidence>
<evidence type="ECO:0000256" key="8">
    <source>
        <dbReference type="ARBA" id="ARBA00022857"/>
    </source>
</evidence>
<comment type="cofactor">
    <cofactor evidence="1 10">
        <name>FAD</name>
        <dbReference type="ChEBI" id="CHEBI:57692"/>
    </cofactor>
</comment>
<dbReference type="SUPFAM" id="SSF51905">
    <property type="entry name" value="FAD/NAD(P)-binding domain"/>
    <property type="match status" value="1"/>
</dbReference>
<dbReference type="GO" id="GO:0002098">
    <property type="term" value="P:tRNA wobble uridine modification"/>
    <property type="evidence" value="ECO:0007669"/>
    <property type="project" value="TreeGrafter"/>
</dbReference>
<dbReference type="NCBIfam" id="TIGR00137">
    <property type="entry name" value="gid_trmFO"/>
    <property type="match status" value="1"/>
</dbReference>
<keyword evidence="3 10" id="KW-0489">Methyltransferase</keyword>
<keyword evidence="2 10" id="KW-0963">Cytoplasm</keyword>
<keyword evidence="7 10" id="KW-0274">FAD</keyword>
<dbReference type="AlphaFoldDB" id="A0A9D1MMV3"/>
<dbReference type="Pfam" id="PF01134">
    <property type="entry name" value="GIDA"/>
    <property type="match status" value="1"/>
</dbReference>
<dbReference type="InterPro" id="IPR002218">
    <property type="entry name" value="MnmG-rel"/>
</dbReference>
<reference evidence="12" key="1">
    <citation type="submission" date="2020-10" db="EMBL/GenBank/DDBJ databases">
        <authorList>
            <person name="Gilroy R."/>
        </authorList>
    </citation>
    <scope>NUCLEOTIDE SEQUENCE</scope>
    <source>
        <strain evidence="12">9366</strain>
    </source>
</reference>
<dbReference type="GO" id="GO:0030488">
    <property type="term" value="P:tRNA methylation"/>
    <property type="evidence" value="ECO:0007669"/>
    <property type="project" value="TreeGrafter"/>
</dbReference>
<keyword evidence="8 10" id="KW-0521">NADP</keyword>
<dbReference type="EMBL" id="DVNJ01000031">
    <property type="protein sequence ID" value="HIU63221.1"/>
    <property type="molecule type" value="Genomic_DNA"/>
</dbReference>
<evidence type="ECO:0000256" key="9">
    <source>
        <dbReference type="ARBA" id="ARBA00023027"/>
    </source>
</evidence>
<evidence type="ECO:0000313" key="12">
    <source>
        <dbReference type="EMBL" id="HIU63221.1"/>
    </source>
</evidence>
<comment type="subcellular location">
    <subcellularLocation>
        <location evidence="10">Cytoplasm</location>
    </subcellularLocation>
</comment>
<proteinExistence type="inferred from homology"/>
<keyword evidence="6 10" id="KW-0819">tRNA processing</keyword>
<comment type="catalytic activity">
    <reaction evidence="10">
        <text>uridine(54) in tRNA + (6R)-5,10-methylene-5,6,7,8-tetrahydrofolate + NADH + H(+) = 5-methyluridine(54) in tRNA + (6S)-5,6,7,8-tetrahydrofolate + NAD(+)</text>
        <dbReference type="Rhea" id="RHEA:16873"/>
        <dbReference type="Rhea" id="RHEA-COMP:10167"/>
        <dbReference type="Rhea" id="RHEA-COMP:10193"/>
        <dbReference type="ChEBI" id="CHEBI:15378"/>
        <dbReference type="ChEBI" id="CHEBI:15636"/>
        <dbReference type="ChEBI" id="CHEBI:57453"/>
        <dbReference type="ChEBI" id="CHEBI:57540"/>
        <dbReference type="ChEBI" id="CHEBI:57945"/>
        <dbReference type="ChEBI" id="CHEBI:65315"/>
        <dbReference type="ChEBI" id="CHEBI:74447"/>
        <dbReference type="EC" id="2.1.1.74"/>
    </reaction>
</comment>
<dbReference type="Gene3D" id="3.50.50.60">
    <property type="entry name" value="FAD/NAD(P)-binding domain"/>
    <property type="match status" value="2"/>
</dbReference>
<evidence type="ECO:0000256" key="5">
    <source>
        <dbReference type="ARBA" id="ARBA00022679"/>
    </source>
</evidence>
<comment type="caution">
    <text evidence="12">The sequence shown here is derived from an EMBL/GenBank/DDBJ whole genome shotgun (WGS) entry which is preliminary data.</text>
</comment>
<dbReference type="GO" id="GO:0047151">
    <property type="term" value="F:tRNA (uracil(54)-C5)-methyltransferase activity, 5,10-methylenetetrahydrofolate-dependent"/>
    <property type="evidence" value="ECO:0007669"/>
    <property type="project" value="UniProtKB-UniRule"/>
</dbReference>
<evidence type="ECO:0000256" key="7">
    <source>
        <dbReference type="ARBA" id="ARBA00022827"/>
    </source>
</evidence>
<feature type="binding site" evidence="10">
    <location>
        <begin position="7"/>
        <end position="12"/>
    </location>
    <ligand>
        <name>FAD</name>
        <dbReference type="ChEBI" id="CHEBI:57692"/>
    </ligand>
</feature>
<evidence type="ECO:0000313" key="13">
    <source>
        <dbReference type="Proteomes" id="UP000824145"/>
    </source>
</evidence>
<comment type="catalytic activity">
    <reaction evidence="10">
        <text>uridine(54) in tRNA + (6R)-5,10-methylene-5,6,7,8-tetrahydrofolate + NADPH + H(+) = 5-methyluridine(54) in tRNA + (6S)-5,6,7,8-tetrahydrofolate + NADP(+)</text>
        <dbReference type="Rhea" id="RHEA:62372"/>
        <dbReference type="Rhea" id="RHEA-COMP:10167"/>
        <dbReference type="Rhea" id="RHEA-COMP:10193"/>
        <dbReference type="ChEBI" id="CHEBI:15378"/>
        <dbReference type="ChEBI" id="CHEBI:15636"/>
        <dbReference type="ChEBI" id="CHEBI:57453"/>
        <dbReference type="ChEBI" id="CHEBI:57783"/>
        <dbReference type="ChEBI" id="CHEBI:58349"/>
        <dbReference type="ChEBI" id="CHEBI:65315"/>
        <dbReference type="ChEBI" id="CHEBI:74447"/>
        <dbReference type="EC" id="2.1.1.74"/>
    </reaction>
</comment>
<dbReference type="InterPro" id="IPR040131">
    <property type="entry name" value="MnmG_N"/>
</dbReference>
<protein>
    <recommendedName>
        <fullName evidence="10">Methylenetetrahydrofolate--tRNA-(uracil-5-)-methyltransferase TrmFO</fullName>
        <ecNumber evidence="10">2.1.1.74</ecNumber>
    </recommendedName>
    <alternativeName>
        <fullName evidence="10">Folate-dependent tRNA (uracil-5-)-methyltransferase</fullName>
    </alternativeName>
    <alternativeName>
        <fullName evidence="10">Folate-dependent tRNA(M-5-U54)-methyltransferase</fullName>
    </alternativeName>
</protein>
<evidence type="ECO:0000256" key="3">
    <source>
        <dbReference type="ARBA" id="ARBA00022603"/>
    </source>
</evidence>
<dbReference type="InterPro" id="IPR004417">
    <property type="entry name" value="TrmFO"/>
</dbReference>
<organism evidence="12 13">
    <name type="scientific">Candidatus Caccalectryoclostridium excrementigallinarum</name>
    <dbReference type="NCBI Taxonomy" id="2840710"/>
    <lineage>
        <taxon>Bacteria</taxon>
        <taxon>Bacillati</taxon>
        <taxon>Bacillota</taxon>
        <taxon>Clostridia</taxon>
        <taxon>Christensenellales</taxon>
        <taxon>Christensenellaceae</taxon>
        <taxon>Christensenellaceae incertae sedis</taxon>
        <taxon>Candidatus Caccalectryoclostridium</taxon>
    </lineage>
</organism>
<reference evidence="12" key="2">
    <citation type="journal article" date="2021" name="PeerJ">
        <title>Extensive microbial diversity within the chicken gut microbiome revealed by metagenomics and culture.</title>
        <authorList>
            <person name="Gilroy R."/>
            <person name="Ravi A."/>
            <person name="Getino M."/>
            <person name="Pursley I."/>
            <person name="Horton D.L."/>
            <person name="Alikhan N.F."/>
            <person name="Baker D."/>
            <person name="Gharbi K."/>
            <person name="Hall N."/>
            <person name="Watson M."/>
            <person name="Adriaenssens E.M."/>
            <person name="Foster-Nyarko E."/>
            <person name="Jarju S."/>
            <person name="Secka A."/>
            <person name="Antonio M."/>
            <person name="Oren A."/>
            <person name="Chaudhuri R.R."/>
            <person name="La Ragione R."/>
            <person name="Hildebrand F."/>
            <person name="Pallen M.J."/>
        </authorList>
    </citation>
    <scope>NUCLEOTIDE SEQUENCE</scope>
    <source>
        <strain evidence="12">9366</strain>
    </source>
</reference>
<name>A0A9D1MMV3_9FIRM</name>
<keyword evidence="5 10" id="KW-0808">Transferase</keyword>
<dbReference type="GO" id="GO:0005829">
    <property type="term" value="C:cytosol"/>
    <property type="evidence" value="ECO:0007669"/>
    <property type="project" value="TreeGrafter"/>
</dbReference>
<keyword evidence="9 10" id="KW-0520">NAD</keyword>
<dbReference type="InterPro" id="IPR036188">
    <property type="entry name" value="FAD/NAD-bd_sf"/>
</dbReference>
<gene>
    <name evidence="10 12" type="primary">trmFO</name>
    <name evidence="12" type="ORF">IAB07_05600</name>
</gene>
<dbReference type="EC" id="2.1.1.74" evidence="10"/>
<evidence type="ECO:0000256" key="4">
    <source>
        <dbReference type="ARBA" id="ARBA00022630"/>
    </source>
</evidence>
<comment type="similarity">
    <text evidence="10">Belongs to the MnmG family. TrmFO subfamily.</text>
</comment>
<dbReference type="GO" id="GO:0050660">
    <property type="term" value="F:flavin adenine dinucleotide binding"/>
    <property type="evidence" value="ECO:0007669"/>
    <property type="project" value="UniProtKB-UniRule"/>
</dbReference>
<sequence>MKVTVIGAGLAGSEAACYLAKRGHNVVLKEMRGIKSTPCHKTDMPAELVCSNSLKAVGEDTASGMLKLELKRLSSSLLPLAEKAAVPAGGALAVDRELFSALVLKELEGAGVKIVREEASGAEEQGVTVIACGPMVSAKMTEYLAEKCGARLHFYDAVAPIVSAESVDMKKSFFAARYGKGEADYLNCPMDKEEYIKFREALLTAEKAVLHEFEKGDVFEGCMPIEALAARGEDAMRYGPLRPVGLKTPEGERPYAVLQLRRENLAANAYNLVGFQTNLKFSEQKRVFSLIPALERAEFLRYGIMHRNTYINAPAALNEDFSLKSAPDVYIAGQLSGVEGYVESIASGLLCAINIDRRAAGKKAFMPPPTTICGALSRHLLTASENYQPMNANFGILPPLSGAKIKDKKERKHAYTLRGLADLSAAVEAAEA</sequence>
<dbReference type="NCBIfam" id="NF003739">
    <property type="entry name" value="PRK05335.1"/>
    <property type="match status" value="1"/>
</dbReference>
<evidence type="ECO:0000259" key="11">
    <source>
        <dbReference type="Pfam" id="PF01134"/>
    </source>
</evidence>
<feature type="domain" description="MnmG N-terminal" evidence="11">
    <location>
        <begin position="2"/>
        <end position="363"/>
    </location>
</feature>
<keyword evidence="4 10" id="KW-0285">Flavoprotein</keyword>
<evidence type="ECO:0000256" key="6">
    <source>
        <dbReference type="ARBA" id="ARBA00022694"/>
    </source>
</evidence>
<evidence type="ECO:0000256" key="1">
    <source>
        <dbReference type="ARBA" id="ARBA00001974"/>
    </source>
</evidence>
<comment type="function">
    <text evidence="10">Catalyzes the folate-dependent formation of 5-methyl-uridine at position 54 (M-5-U54) in all tRNAs.</text>
</comment>
<accession>A0A9D1MMV3</accession>
<dbReference type="PANTHER" id="PTHR11806">
    <property type="entry name" value="GLUCOSE INHIBITED DIVISION PROTEIN A"/>
    <property type="match status" value="1"/>
</dbReference>
<dbReference type="PANTHER" id="PTHR11806:SF2">
    <property type="entry name" value="METHYLENETETRAHYDROFOLATE--TRNA-(URACIL-5-)-METHYLTRANSFERASE TRMFO"/>
    <property type="match status" value="1"/>
</dbReference>
<evidence type="ECO:0000256" key="10">
    <source>
        <dbReference type="HAMAP-Rule" id="MF_01037"/>
    </source>
</evidence>
<dbReference type="Proteomes" id="UP000824145">
    <property type="component" value="Unassembled WGS sequence"/>
</dbReference>